<keyword evidence="4 7" id="KW-1133">Transmembrane helix</keyword>
<dbReference type="InterPro" id="IPR045863">
    <property type="entry name" value="CorA_TM1_TM2"/>
</dbReference>
<dbReference type="InterPro" id="IPR045861">
    <property type="entry name" value="CorA_cytoplasmic_dom"/>
</dbReference>
<feature type="region of interest" description="Disordered" evidence="6">
    <location>
        <begin position="1"/>
        <end position="22"/>
    </location>
</feature>
<feature type="transmembrane region" description="Helical" evidence="7">
    <location>
        <begin position="357"/>
        <end position="381"/>
    </location>
</feature>
<reference evidence="8" key="1">
    <citation type="submission" date="2020-02" db="EMBL/GenBank/DDBJ databases">
        <authorList>
            <person name="Scholz U."/>
            <person name="Mascher M."/>
            <person name="Fiebig A."/>
        </authorList>
    </citation>
    <scope>NUCLEOTIDE SEQUENCE</scope>
</reference>
<keyword evidence="3 7" id="KW-0812">Transmembrane</keyword>
<comment type="subcellular location">
    <subcellularLocation>
        <location evidence="1">Membrane</location>
        <topology evidence="1">Multi-pass membrane protein</topology>
    </subcellularLocation>
</comment>
<keyword evidence="5 7" id="KW-0472">Membrane</keyword>
<dbReference type="OrthoDB" id="165352at2759"/>
<gene>
    <name evidence="8" type="ORF">SI8410_07010213</name>
</gene>
<evidence type="ECO:0000256" key="5">
    <source>
        <dbReference type="ARBA" id="ARBA00023136"/>
    </source>
</evidence>
<feature type="compositionally biased region" description="Basic and acidic residues" evidence="6">
    <location>
        <begin position="10"/>
        <end position="22"/>
    </location>
</feature>
<evidence type="ECO:0000256" key="6">
    <source>
        <dbReference type="SAM" id="MobiDB-lite"/>
    </source>
</evidence>
<dbReference type="Pfam" id="PF01544">
    <property type="entry name" value="CorA"/>
    <property type="match status" value="1"/>
</dbReference>
<protein>
    <submittedName>
        <fullName evidence="8">Uncharacterized protein</fullName>
    </submittedName>
</protein>
<dbReference type="SUPFAM" id="SSF143865">
    <property type="entry name" value="CorA soluble domain-like"/>
    <property type="match status" value="1"/>
</dbReference>
<keyword evidence="9" id="KW-1185">Reference proteome</keyword>
<evidence type="ECO:0000256" key="1">
    <source>
        <dbReference type="ARBA" id="ARBA00004141"/>
    </source>
</evidence>
<evidence type="ECO:0000256" key="3">
    <source>
        <dbReference type="ARBA" id="ARBA00022692"/>
    </source>
</evidence>
<dbReference type="InterPro" id="IPR002523">
    <property type="entry name" value="MgTranspt_CorA/ZnTranspt_ZntB"/>
</dbReference>
<sequence length="463" mass="51874">MELIGNKQRRREEAGESGRESSAEALLSGETRLYQKHFPGVLRKYAYRFDGSGNYSDKDWDLEEGQGSEFCWYHVELPKGDQKLSKNAQYLIDVLCPPLKLHEILALVSNGPYCGQVDRALVFRVNSPGPSASDFTLRFAVRVTGRSVITVSLGRIPRMGFSRYRLPLLNDVPMVGSGGGGGAASSFAGRDQANGVGTVIDEHLLEFLLRMDHSEEADNPVPATVSNLVVHIIDTYVDHVHDIITNLEMELDAVELELDKGGFTAKKQMMDDRRFPKMHLNLQRLLQVVAHGEQVFPRVKEKLANKSWFASEDTLSLEELIGRLRRLKENVGFIVNRVTAIQAGLDSWQAEQINRKLYYLSFLSMIFLPLSIVTGIFGMNVGGVPWTAQRAPSLDNGFRNVLLICAGILLFLLVCFTFPALYARISAWKRRRALKRNLSLNRKSFLKRGANGSPSEGRGYVRI</sequence>
<dbReference type="Gene3D" id="1.20.58.340">
    <property type="entry name" value="Magnesium transport protein CorA, transmembrane region"/>
    <property type="match status" value="2"/>
</dbReference>
<dbReference type="PANTHER" id="PTHR47468">
    <property type="entry name" value="OS08G0130000 PROTEIN"/>
    <property type="match status" value="1"/>
</dbReference>
<proteinExistence type="inferred from homology"/>
<dbReference type="PANTHER" id="PTHR47468:SF1">
    <property type="entry name" value="OS08G0130000 PROTEIN"/>
    <property type="match status" value="1"/>
</dbReference>
<evidence type="ECO:0000256" key="2">
    <source>
        <dbReference type="ARBA" id="ARBA00009765"/>
    </source>
</evidence>
<feature type="transmembrane region" description="Helical" evidence="7">
    <location>
        <begin position="401"/>
        <end position="422"/>
    </location>
</feature>
<evidence type="ECO:0000313" key="8">
    <source>
        <dbReference type="EMBL" id="CAA7399543.1"/>
    </source>
</evidence>
<dbReference type="EMBL" id="LR746270">
    <property type="protein sequence ID" value="CAA7399543.1"/>
    <property type="molecule type" value="Genomic_DNA"/>
</dbReference>
<dbReference type="SUPFAM" id="SSF144083">
    <property type="entry name" value="Magnesium transport protein CorA, transmembrane region"/>
    <property type="match status" value="1"/>
</dbReference>
<dbReference type="AlphaFoldDB" id="A0A7I8KP07"/>
<accession>A0A7I8KP07</accession>
<comment type="similarity">
    <text evidence="2">Belongs to the CorA metal ion transporter (MIT) (TC 1.A.35) family.</text>
</comment>
<dbReference type="Proteomes" id="UP000663760">
    <property type="component" value="Chromosome 7"/>
</dbReference>
<evidence type="ECO:0000256" key="4">
    <source>
        <dbReference type="ARBA" id="ARBA00022989"/>
    </source>
</evidence>
<organism evidence="8 9">
    <name type="scientific">Spirodela intermedia</name>
    <name type="common">Intermediate duckweed</name>
    <dbReference type="NCBI Taxonomy" id="51605"/>
    <lineage>
        <taxon>Eukaryota</taxon>
        <taxon>Viridiplantae</taxon>
        <taxon>Streptophyta</taxon>
        <taxon>Embryophyta</taxon>
        <taxon>Tracheophyta</taxon>
        <taxon>Spermatophyta</taxon>
        <taxon>Magnoliopsida</taxon>
        <taxon>Liliopsida</taxon>
        <taxon>Araceae</taxon>
        <taxon>Lemnoideae</taxon>
        <taxon>Spirodela</taxon>
    </lineage>
</organism>
<dbReference type="GO" id="GO:0016020">
    <property type="term" value="C:membrane"/>
    <property type="evidence" value="ECO:0007669"/>
    <property type="project" value="UniProtKB-SubCell"/>
</dbReference>
<evidence type="ECO:0000313" key="9">
    <source>
        <dbReference type="Proteomes" id="UP000663760"/>
    </source>
</evidence>
<evidence type="ECO:0000256" key="7">
    <source>
        <dbReference type="SAM" id="Phobius"/>
    </source>
</evidence>
<dbReference type="GO" id="GO:0046873">
    <property type="term" value="F:metal ion transmembrane transporter activity"/>
    <property type="evidence" value="ECO:0007669"/>
    <property type="project" value="InterPro"/>
</dbReference>
<name>A0A7I8KP07_SPIIN</name>